<sequence>MNAPEIEHGVRWTPGPDRHPTVTPNLDSPAAARAQARRTRALQQVFGNATDAVVVYRLPDGAWVTRRWRRQLPAGRLVWRADRDPLGLPRRADRKVQRLLDKLRNPPTTP</sequence>
<accession>A0ABW2T651</accession>
<protein>
    <submittedName>
        <fullName evidence="2">Uncharacterized protein</fullName>
    </submittedName>
</protein>
<dbReference type="Proteomes" id="UP001596514">
    <property type="component" value="Unassembled WGS sequence"/>
</dbReference>
<evidence type="ECO:0000256" key="1">
    <source>
        <dbReference type="SAM" id="MobiDB-lite"/>
    </source>
</evidence>
<proteinExistence type="predicted"/>
<feature type="region of interest" description="Disordered" evidence="1">
    <location>
        <begin position="1"/>
        <end position="23"/>
    </location>
</feature>
<comment type="caution">
    <text evidence="2">The sequence shown here is derived from an EMBL/GenBank/DDBJ whole genome shotgun (WGS) entry which is preliminary data.</text>
</comment>
<evidence type="ECO:0000313" key="2">
    <source>
        <dbReference type="EMBL" id="MFC7603620.1"/>
    </source>
</evidence>
<name>A0ABW2T651_9ACTN</name>
<gene>
    <name evidence="2" type="ORF">ACFQVD_26250</name>
</gene>
<reference evidence="3" key="1">
    <citation type="journal article" date="2019" name="Int. J. Syst. Evol. Microbiol.">
        <title>The Global Catalogue of Microorganisms (GCM) 10K type strain sequencing project: providing services to taxonomists for standard genome sequencing and annotation.</title>
        <authorList>
            <consortium name="The Broad Institute Genomics Platform"/>
            <consortium name="The Broad Institute Genome Sequencing Center for Infectious Disease"/>
            <person name="Wu L."/>
            <person name="Ma J."/>
        </authorList>
    </citation>
    <scope>NUCLEOTIDE SEQUENCE [LARGE SCALE GENOMIC DNA]</scope>
    <source>
        <strain evidence="3">JCM 10083</strain>
    </source>
</reference>
<evidence type="ECO:0000313" key="3">
    <source>
        <dbReference type="Proteomes" id="UP001596514"/>
    </source>
</evidence>
<dbReference type="RefSeq" id="WP_343982173.1">
    <property type="nucleotide sequence ID" value="NZ_BAAAGK010000233.1"/>
</dbReference>
<organism evidence="2 3">
    <name type="scientific">Streptosporangium amethystogenes subsp. fukuiense</name>
    <dbReference type="NCBI Taxonomy" id="698418"/>
    <lineage>
        <taxon>Bacteria</taxon>
        <taxon>Bacillati</taxon>
        <taxon>Actinomycetota</taxon>
        <taxon>Actinomycetes</taxon>
        <taxon>Streptosporangiales</taxon>
        <taxon>Streptosporangiaceae</taxon>
        <taxon>Streptosporangium</taxon>
    </lineage>
</organism>
<feature type="compositionally biased region" description="Basic and acidic residues" evidence="1">
    <location>
        <begin position="1"/>
        <end position="20"/>
    </location>
</feature>
<keyword evidence="3" id="KW-1185">Reference proteome</keyword>
<dbReference type="EMBL" id="JBHTEE010000001">
    <property type="protein sequence ID" value="MFC7603620.1"/>
    <property type="molecule type" value="Genomic_DNA"/>
</dbReference>